<feature type="domain" description="NADPH-dependent reductive aminase-like C-terminal" evidence="4">
    <location>
        <begin position="180"/>
        <end position="290"/>
    </location>
</feature>
<dbReference type="AlphaFoldDB" id="A0AAV4KT53"/>
<gene>
    <name evidence="6" type="ORF">CP977_30370</name>
    <name evidence="5" type="ORF">GCM10010497_61350</name>
</gene>
<dbReference type="Proteomes" id="UP000326029">
    <property type="component" value="Chromosome"/>
</dbReference>
<comment type="similarity">
    <text evidence="1">Belongs to the HIBADH-related family.</text>
</comment>
<reference evidence="5 8" key="1">
    <citation type="journal article" date="2014" name="Int. J. Syst. Evol. Microbiol.">
        <title>Complete genome sequence of Corynebacterium casei LMG S-19264T (=DSM 44701T), isolated from a smear-ripened cheese.</title>
        <authorList>
            <consortium name="US DOE Joint Genome Institute (JGI-PGF)"/>
            <person name="Walter F."/>
            <person name="Albersmeier A."/>
            <person name="Kalinowski J."/>
            <person name="Ruckert C."/>
        </authorList>
    </citation>
    <scope>NUCLEOTIDE SEQUENCE [LARGE SCALE GENOMIC DNA]</scope>
    <source>
        <strain evidence="5 8">JCM 4205</strain>
    </source>
</reference>
<evidence type="ECO:0000256" key="2">
    <source>
        <dbReference type="ARBA" id="ARBA00023002"/>
    </source>
</evidence>
<dbReference type="InterPro" id="IPR013328">
    <property type="entry name" value="6PGD_dom2"/>
</dbReference>
<feature type="domain" description="6-phosphogluconate dehydrogenase NADP-binding" evidence="3">
    <location>
        <begin position="8"/>
        <end position="158"/>
    </location>
</feature>
<dbReference type="EMBL" id="BMSJ01000016">
    <property type="protein sequence ID" value="GGR49742.1"/>
    <property type="molecule type" value="Genomic_DNA"/>
</dbReference>
<dbReference type="Proteomes" id="UP000642014">
    <property type="component" value="Unassembled WGS sequence"/>
</dbReference>
<dbReference type="InterPro" id="IPR015815">
    <property type="entry name" value="HIBADH-related"/>
</dbReference>
<evidence type="ECO:0000313" key="7">
    <source>
        <dbReference type="Proteomes" id="UP000326029"/>
    </source>
</evidence>
<dbReference type="EMBL" id="CP023693">
    <property type="protein sequence ID" value="QEV35940.1"/>
    <property type="molecule type" value="Genomic_DNA"/>
</dbReference>
<dbReference type="GO" id="GO:0050661">
    <property type="term" value="F:NADP binding"/>
    <property type="evidence" value="ECO:0007669"/>
    <property type="project" value="InterPro"/>
</dbReference>
<dbReference type="SUPFAM" id="SSF51735">
    <property type="entry name" value="NAD(P)-binding Rossmann-fold domains"/>
    <property type="match status" value="1"/>
</dbReference>
<dbReference type="InterPro" id="IPR048666">
    <property type="entry name" value="RedAm-like_C"/>
</dbReference>
<evidence type="ECO:0000313" key="8">
    <source>
        <dbReference type="Proteomes" id="UP000642014"/>
    </source>
</evidence>
<keyword evidence="7" id="KW-1185">Reference proteome</keyword>
<dbReference type="Pfam" id="PF21761">
    <property type="entry name" value="RedAm-like_C"/>
    <property type="match status" value="1"/>
</dbReference>
<evidence type="ECO:0000259" key="4">
    <source>
        <dbReference type="Pfam" id="PF21761"/>
    </source>
</evidence>
<dbReference type="Gene3D" id="1.10.1040.10">
    <property type="entry name" value="N-(1-d-carboxylethyl)-l-norvaline Dehydrogenase, domain 2"/>
    <property type="match status" value="1"/>
</dbReference>
<evidence type="ECO:0000259" key="3">
    <source>
        <dbReference type="Pfam" id="PF03446"/>
    </source>
</evidence>
<proteinExistence type="inferred from homology"/>
<protein>
    <submittedName>
        <fullName evidence="6">NAD(P)-dependent oxidoreductase</fullName>
    </submittedName>
</protein>
<reference evidence="5" key="3">
    <citation type="submission" date="2023-08" db="EMBL/GenBank/DDBJ databases">
        <authorList>
            <person name="Sun Q."/>
            <person name="Ohkuma M."/>
        </authorList>
    </citation>
    <scope>NUCLEOTIDE SEQUENCE</scope>
    <source>
        <strain evidence="5">JCM 4205</strain>
    </source>
</reference>
<dbReference type="InterPro" id="IPR006115">
    <property type="entry name" value="6PGDH_NADP-bd"/>
</dbReference>
<dbReference type="GO" id="GO:0016491">
    <property type="term" value="F:oxidoreductase activity"/>
    <property type="evidence" value="ECO:0007669"/>
    <property type="project" value="UniProtKB-KW"/>
</dbReference>
<organism evidence="5 8">
    <name type="scientific">Streptomyces cinereoruber</name>
    <dbReference type="NCBI Taxonomy" id="67260"/>
    <lineage>
        <taxon>Bacteria</taxon>
        <taxon>Bacillati</taxon>
        <taxon>Actinomycetota</taxon>
        <taxon>Actinomycetes</taxon>
        <taxon>Kitasatosporales</taxon>
        <taxon>Streptomycetaceae</taxon>
        <taxon>Streptomyces</taxon>
    </lineage>
</organism>
<dbReference type="GeneID" id="95458066"/>
<evidence type="ECO:0000313" key="5">
    <source>
        <dbReference type="EMBL" id="GGR49742.1"/>
    </source>
</evidence>
<reference evidence="6 7" key="2">
    <citation type="submission" date="2017-09" db="EMBL/GenBank/DDBJ databases">
        <authorList>
            <person name="Lee N."/>
            <person name="Cho B.-K."/>
        </authorList>
    </citation>
    <scope>NUCLEOTIDE SEQUENCE [LARGE SCALE GENOMIC DNA]</scope>
    <source>
        <strain evidence="6 7">ATCC 19740</strain>
    </source>
</reference>
<dbReference type="RefSeq" id="WP_152371168.1">
    <property type="nucleotide sequence ID" value="NZ_BMSJ01000016.1"/>
</dbReference>
<dbReference type="PIRSF" id="PIRSF000103">
    <property type="entry name" value="HIBADH"/>
    <property type="match status" value="1"/>
</dbReference>
<name>A0AAV4KT53_9ACTN</name>
<sequence length="301" mass="30753">MATYTERDVAVIGNGLMGASIARALARSGWRVTAYDPDTARARVLATELPGIRAEADLGTAVASAPLVLTCAPSYEAVLRSLECVGDWNGKTLVNTGTSSTAEAEHAAAWAARKGVPYLDAAILCFPQDIGTERGYVLFSGNPEAWARHEELIAALGPATRFISEQAQAASAVDLTIVGGVYVAALAAYVDAAAYAHSQGVSGDVLDEATDKVLAALKDGAKEAVAAIGSGDFTTDQATLSVFTHGGETCLDGMRGAGFAANVLEAAVRNLKTAEAAGLGRSGFYALAQVAGGDSAAGRQQ</sequence>
<evidence type="ECO:0000256" key="1">
    <source>
        <dbReference type="ARBA" id="ARBA00009080"/>
    </source>
</evidence>
<dbReference type="InterPro" id="IPR036291">
    <property type="entry name" value="NAD(P)-bd_dom_sf"/>
</dbReference>
<dbReference type="Gene3D" id="3.40.50.720">
    <property type="entry name" value="NAD(P)-binding Rossmann-like Domain"/>
    <property type="match status" value="1"/>
</dbReference>
<evidence type="ECO:0000313" key="6">
    <source>
        <dbReference type="EMBL" id="QEV35940.1"/>
    </source>
</evidence>
<keyword evidence="2" id="KW-0560">Oxidoreductase</keyword>
<dbReference type="Pfam" id="PF03446">
    <property type="entry name" value="NAD_binding_2"/>
    <property type="match status" value="1"/>
</dbReference>
<accession>A0AAV4KT53</accession>